<feature type="compositionally biased region" description="Polar residues" evidence="5">
    <location>
        <begin position="626"/>
        <end position="637"/>
    </location>
</feature>
<gene>
    <name evidence="7" type="ORF">PG999_009675</name>
</gene>
<evidence type="ECO:0008006" key="9">
    <source>
        <dbReference type="Google" id="ProtNLM"/>
    </source>
</evidence>
<evidence type="ECO:0000256" key="3">
    <source>
        <dbReference type="PIRSR" id="PIRSR600407-1"/>
    </source>
</evidence>
<dbReference type="AlphaFoldDB" id="A0AAW0QM73"/>
<dbReference type="GO" id="GO:0004382">
    <property type="term" value="F:GDP phosphatase activity"/>
    <property type="evidence" value="ECO:0007669"/>
    <property type="project" value="TreeGrafter"/>
</dbReference>
<dbReference type="Gene3D" id="3.30.420.40">
    <property type="match status" value="1"/>
</dbReference>
<evidence type="ECO:0000313" key="7">
    <source>
        <dbReference type="EMBL" id="KAK8106316.1"/>
    </source>
</evidence>
<feature type="transmembrane region" description="Helical" evidence="6">
    <location>
        <begin position="528"/>
        <end position="545"/>
    </location>
</feature>
<feature type="active site" description="Proton acceptor" evidence="3">
    <location>
        <position position="153"/>
    </location>
</feature>
<dbReference type="Proteomes" id="UP001392437">
    <property type="component" value="Unassembled WGS sequence"/>
</dbReference>
<dbReference type="Gene3D" id="3.30.420.150">
    <property type="entry name" value="Exopolyphosphatase. Domain 2"/>
    <property type="match status" value="1"/>
</dbReference>
<evidence type="ECO:0000256" key="1">
    <source>
        <dbReference type="ARBA" id="ARBA00009283"/>
    </source>
</evidence>
<reference evidence="7 8" key="1">
    <citation type="submission" date="2023-01" db="EMBL/GenBank/DDBJ databases">
        <title>Analysis of 21 Apiospora genomes using comparative genomics revels a genus with tremendous synthesis potential of carbohydrate active enzymes and secondary metabolites.</title>
        <authorList>
            <person name="Sorensen T."/>
        </authorList>
    </citation>
    <scope>NUCLEOTIDE SEQUENCE [LARGE SCALE GENOMIC DNA]</scope>
    <source>
        <strain evidence="7 8">CBS 117206</strain>
    </source>
</reference>
<keyword evidence="2" id="KW-0378">Hydrolase</keyword>
<dbReference type="GO" id="GO:0005524">
    <property type="term" value="F:ATP binding"/>
    <property type="evidence" value="ECO:0007669"/>
    <property type="project" value="UniProtKB-KW"/>
</dbReference>
<dbReference type="PANTHER" id="PTHR11782">
    <property type="entry name" value="ADENOSINE/GUANOSINE DIPHOSPHATASE"/>
    <property type="match status" value="1"/>
</dbReference>
<organism evidence="7 8">
    <name type="scientific">Apiospora kogelbergensis</name>
    <dbReference type="NCBI Taxonomy" id="1337665"/>
    <lineage>
        <taxon>Eukaryota</taxon>
        <taxon>Fungi</taxon>
        <taxon>Dikarya</taxon>
        <taxon>Ascomycota</taxon>
        <taxon>Pezizomycotina</taxon>
        <taxon>Sordariomycetes</taxon>
        <taxon>Xylariomycetidae</taxon>
        <taxon>Amphisphaeriales</taxon>
        <taxon>Apiosporaceae</taxon>
        <taxon>Apiospora</taxon>
    </lineage>
</organism>
<evidence type="ECO:0000256" key="6">
    <source>
        <dbReference type="SAM" id="Phobius"/>
    </source>
</evidence>
<dbReference type="Pfam" id="PF01150">
    <property type="entry name" value="GDA1_CD39"/>
    <property type="match status" value="1"/>
</dbReference>
<evidence type="ECO:0000256" key="4">
    <source>
        <dbReference type="PIRSR" id="PIRSR600407-2"/>
    </source>
</evidence>
<dbReference type="GO" id="GO:0006256">
    <property type="term" value="P:UDP catabolic process"/>
    <property type="evidence" value="ECO:0007669"/>
    <property type="project" value="TreeGrafter"/>
</dbReference>
<dbReference type="GO" id="GO:0045134">
    <property type="term" value="F:UDP phosphatase activity"/>
    <property type="evidence" value="ECO:0007669"/>
    <property type="project" value="TreeGrafter"/>
</dbReference>
<comment type="caution">
    <text evidence="7">The sequence shown here is derived from an EMBL/GenBank/DDBJ whole genome shotgun (WGS) entry which is preliminary data.</text>
</comment>
<sequence length="700" mass="78291">MNIPADFWNRRTDRWGVILDAGSSGTRLHIYRWKDPARAAKHADLEELHTLPKLKTEKKWTKKIRPGISTFGERPEDVGEYLRDLLEHAVNVIPEESHPDTPIFLMATAGMRLLPPRQQRAVLTETCAYFRQNTEFSLPDCDKHIQVIPGDTEGLYGWISANYLLGGFDDPKGHAHGKDHHTYGFLDMGGASAQIAFAPNATESAKHGEDLKLLRLRTLNGESTEYQVFTTTWLGFGVNQARQRYVKDLVDSFLIDGEHEVPDPCMPKGLRTTESGSFVKGTDDKLMLVGTGLFDQCLRMTKPLLGKDKPCKNEPCLLDGQHVPAIDFDVNHFVGVSEYWHTTHGVFADKNEKAYDFATYQKKVLDFCSQEWADIEDGLVSRKKDHSRDAQEACFKASWLINVLHDGIGVPRVGIEHSSDATGNVTKEIGEAAKDKGFLDAFQAVDKVDDIEVSWTIGPMVLYAAGQVPPRDTLKTLPVGFGANVKGIPADWQHAGSNWTALPLDGDDDGWTDDLTEDLVDHVKTKSGSGFLIFFLVLLLLFLIFRKRDRRMRLYTRINAMFRRHHRRPSNPRKSSRGISAIAGKLFGRPSHPYERVIEEGDAAQFELGDVDSDEAESDSSGSVRQGRTSGLATPKNNMHAFDDLRKSPYPVSAIDRSGMVVRTESRERLVPQMINAGRRSRAGSPTRLKSPLMSPLNED</sequence>
<name>A0AAW0QM73_9PEZI</name>
<dbReference type="EMBL" id="JAQQWP010000008">
    <property type="protein sequence ID" value="KAK8106316.1"/>
    <property type="molecule type" value="Genomic_DNA"/>
</dbReference>
<keyword evidence="6" id="KW-0812">Transmembrane</keyword>
<evidence type="ECO:0000256" key="5">
    <source>
        <dbReference type="SAM" id="MobiDB-lite"/>
    </source>
</evidence>
<feature type="binding site" evidence="4">
    <location>
        <begin position="190"/>
        <end position="194"/>
    </location>
    <ligand>
        <name>ATP</name>
        <dbReference type="ChEBI" id="CHEBI:30616"/>
    </ligand>
</feature>
<dbReference type="GO" id="GO:0046036">
    <property type="term" value="P:CTP metabolic process"/>
    <property type="evidence" value="ECO:0007669"/>
    <property type="project" value="TreeGrafter"/>
</dbReference>
<keyword evidence="6" id="KW-0472">Membrane</keyword>
<dbReference type="GO" id="GO:0016020">
    <property type="term" value="C:membrane"/>
    <property type="evidence" value="ECO:0007669"/>
    <property type="project" value="TreeGrafter"/>
</dbReference>
<dbReference type="GO" id="GO:0005794">
    <property type="term" value="C:Golgi apparatus"/>
    <property type="evidence" value="ECO:0007669"/>
    <property type="project" value="TreeGrafter"/>
</dbReference>
<keyword evidence="4" id="KW-0547">Nucleotide-binding</keyword>
<feature type="region of interest" description="Disordered" evidence="5">
    <location>
        <begin position="671"/>
        <end position="700"/>
    </location>
</feature>
<dbReference type="PANTHER" id="PTHR11782:SF121">
    <property type="entry name" value="NUCLEOSIDE-DIPHOSPHATASE MIG-23"/>
    <property type="match status" value="1"/>
</dbReference>
<dbReference type="InterPro" id="IPR000407">
    <property type="entry name" value="GDA1_CD39_NTPase"/>
</dbReference>
<protein>
    <recommendedName>
        <fullName evidence="9">Golgi apyrase</fullName>
    </recommendedName>
</protein>
<proteinExistence type="inferred from homology"/>
<keyword evidence="8" id="KW-1185">Reference proteome</keyword>
<accession>A0AAW0QM73</accession>
<keyword evidence="4" id="KW-0067">ATP-binding</keyword>
<evidence type="ECO:0000256" key="2">
    <source>
        <dbReference type="ARBA" id="ARBA00022801"/>
    </source>
</evidence>
<dbReference type="CDD" id="cd24039">
    <property type="entry name" value="ASKHA_NBD_YND1-like"/>
    <property type="match status" value="1"/>
</dbReference>
<dbReference type="GO" id="GO:0017111">
    <property type="term" value="F:ribonucleoside triphosphate phosphatase activity"/>
    <property type="evidence" value="ECO:0007669"/>
    <property type="project" value="TreeGrafter"/>
</dbReference>
<keyword evidence="6" id="KW-1133">Transmembrane helix</keyword>
<evidence type="ECO:0000313" key="8">
    <source>
        <dbReference type="Proteomes" id="UP001392437"/>
    </source>
</evidence>
<feature type="region of interest" description="Disordered" evidence="5">
    <location>
        <begin position="611"/>
        <end position="644"/>
    </location>
</feature>
<comment type="similarity">
    <text evidence="1">Belongs to the GDA1/CD39 NTPase family.</text>
</comment>